<feature type="compositionally biased region" description="Basic and acidic residues" evidence="1">
    <location>
        <begin position="57"/>
        <end position="72"/>
    </location>
</feature>
<feature type="non-terminal residue" evidence="2">
    <location>
        <position position="1"/>
    </location>
</feature>
<dbReference type="PANTHER" id="PTHR28457:SF3">
    <property type="entry name" value="CILIARY-ASSOCIATED CALCIUM-BINDING COILED-COIL PROTEIN 1"/>
    <property type="match status" value="1"/>
</dbReference>
<comment type="caution">
    <text evidence="2">The sequence shown here is derived from an EMBL/GenBank/DDBJ whole genome shotgun (WGS) entry which is preliminary data.</text>
</comment>
<proteinExistence type="predicted"/>
<name>A0ABD0LU73_9CAEN</name>
<feature type="region of interest" description="Disordered" evidence="1">
    <location>
        <begin position="49"/>
        <end position="73"/>
    </location>
</feature>
<organism evidence="2 3">
    <name type="scientific">Batillaria attramentaria</name>
    <dbReference type="NCBI Taxonomy" id="370345"/>
    <lineage>
        <taxon>Eukaryota</taxon>
        <taxon>Metazoa</taxon>
        <taxon>Spiralia</taxon>
        <taxon>Lophotrochozoa</taxon>
        <taxon>Mollusca</taxon>
        <taxon>Gastropoda</taxon>
        <taxon>Caenogastropoda</taxon>
        <taxon>Sorbeoconcha</taxon>
        <taxon>Cerithioidea</taxon>
        <taxon>Batillariidae</taxon>
        <taxon>Batillaria</taxon>
    </lineage>
</organism>
<evidence type="ECO:0000256" key="1">
    <source>
        <dbReference type="SAM" id="MobiDB-lite"/>
    </source>
</evidence>
<evidence type="ECO:0000313" key="3">
    <source>
        <dbReference type="Proteomes" id="UP001519460"/>
    </source>
</evidence>
<dbReference type="AlphaFoldDB" id="A0ABD0LU73"/>
<dbReference type="EMBL" id="JACVVK020000025">
    <property type="protein sequence ID" value="KAK7502621.1"/>
    <property type="molecule type" value="Genomic_DNA"/>
</dbReference>
<accession>A0ABD0LU73</accession>
<dbReference type="InterPro" id="IPR032727">
    <property type="entry name" value="CLAMP"/>
</dbReference>
<protein>
    <recommendedName>
        <fullName evidence="4">Bindin</fullName>
    </recommendedName>
</protein>
<gene>
    <name evidence="2" type="ORF">BaRGS_00006196</name>
</gene>
<sequence length="135" mass="15102">LHEYMFTGRRREQLIGADLEVEIPRPASVPFPPPLDEGIDAEVYEAFANAQPPSESQKTEQEATDETVERKSSVSSIDLSSDIFGKLSLQDVREVMESVATEMLGGFQNEIAVKLREEENAIIARINRVHNEAED</sequence>
<reference evidence="2 3" key="1">
    <citation type="journal article" date="2023" name="Sci. Data">
        <title>Genome assembly of the Korean intertidal mud-creeper Batillaria attramentaria.</title>
        <authorList>
            <person name="Patra A.K."/>
            <person name="Ho P.T."/>
            <person name="Jun S."/>
            <person name="Lee S.J."/>
            <person name="Kim Y."/>
            <person name="Won Y.J."/>
        </authorList>
    </citation>
    <scope>NUCLEOTIDE SEQUENCE [LARGE SCALE GENOMIC DNA]</scope>
    <source>
        <strain evidence="2">Wonlab-2016</strain>
    </source>
</reference>
<evidence type="ECO:0000313" key="2">
    <source>
        <dbReference type="EMBL" id="KAK7502621.1"/>
    </source>
</evidence>
<dbReference type="Proteomes" id="UP001519460">
    <property type="component" value="Unassembled WGS sequence"/>
</dbReference>
<keyword evidence="3" id="KW-1185">Reference proteome</keyword>
<evidence type="ECO:0008006" key="4">
    <source>
        <dbReference type="Google" id="ProtNLM"/>
    </source>
</evidence>
<dbReference type="PANTHER" id="PTHR28457">
    <property type="entry name" value="COILED-COIL DOMAIN-CONTAINING PROTEIN 189"/>
    <property type="match status" value="1"/>
</dbReference>